<dbReference type="AlphaFoldDB" id="A0A9I9EC05"/>
<sequence>MSLCDGKTSWPELIGKHGKVAEEMIEREVPWVNAKVVQEGTTFVTADYNCNRVWVWVNKHGFVTRIPIIG</sequence>
<dbReference type="InterPro" id="IPR036354">
    <property type="entry name" value="Prot_inh_pot1_sf"/>
</dbReference>
<dbReference type="GO" id="GO:0004867">
    <property type="term" value="F:serine-type endopeptidase inhibitor activity"/>
    <property type="evidence" value="ECO:0007669"/>
    <property type="project" value="UniProtKB-KW"/>
</dbReference>
<dbReference type="EnsemblPlants" id="MELO3C031670.2.1">
    <property type="protein sequence ID" value="MELO3C031670.2.1"/>
    <property type="gene ID" value="MELO3C031670.2"/>
</dbReference>
<keyword evidence="3" id="KW-0722">Serine protease inhibitor</keyword>
<dbReference type="GO" id="GO:0009611">
    <property type="term" value="P:response to wounding"/>
    <property type="evidence" value="ECO:0007669"/>
    <property type="project" value="InterPro"/>
</dbReference>
<dbReference type="Gene3D" id="3.30.10.10">
    <property type="entry name" value="Trypsin Inhibitor V, subunit A"/>
    <property type="match status" value="1"/>
</dbReference>
<evidence type="ECO:0000313" key="4">
    <source>
        <dbReference type="EnsemblPlants" id="MELO3C031670.2.1"/>
    </source>
</evidence>
<proteinExistence type="inferred from homology"/>
<keyword evidence="2" id="KW-0646">Protease inhibitor</keyword>
<dbReference type="Gramene" id="MELO3C031670.2.1">
    <property type="protein sequence ID" value="MELO3C031670.2.1"/>
    <property type="gene ID" value="MELO3C031670.2"/>
</dbReference>
<organism evidence="4">
    <name type="scientific">Cucumis melo</name>
    <name type="common">Muskmelon</name>
    <dbReference type="NCBI Taxonomy" id="3656"/>
    <lineage>
        <taxon>Eukaryota</taxon>
        <taxon>Viridiplantae</taxon>
        <taxon>Streptophyta</taxon>
        <taxon>Embryophyta</taxon>
        <taxon>Tracheophyta</taxon>
        <taxon>Spermatophyta</taxon>
        <taxon>Magnoliopsida</taxon>
        <taxon>eudicotyledons</taxon>
        <taxon>Gunneridae</taxon>
        <taxon>Pentapetalae</taxon>
        <taxon>rosids</taxon>
        <taxon>fabids</taxon>
        <taxon>Cucurbitales</taxon>
        <taxon>Cucurbitaceae</taxon>
        <taxon>Benincaseae</taxon>
        <taxon>Cucumis</taxon>
    </lineage>
</organism>
<dbReference type="PROSITE" id="PS00285">
    <property type="entry name" value="POTATO_INHIBITOR"/>
    <property type="match status" value="1"/>
</dbReference>
<dbReference type="Pfam" id="PF00280">
    <property type="entry name" value="potato_inhibit"/>
    <property type="match status" value="1"/>
</dbReference>
<dbReference type="PANTHER" id="PTHR33091:SF94">
    <property type="entry name" value="PROTEASE INHIBITOR PROTEIN"/>
    <property type="match status" value="1"/>
</dbReference>
<dbReference type="PANTHER" id="PTHR33091">
    <property type="entry name" value="PROTEIN, PUTATIVE, EXPRESSED-RELATED"/>
    <property type="match status" value="1"/>
</dbReference>
<evidence type="ECO:0000256" key="3">
    <source>
        <dbReference type="ARBA" id="ARBA00022900"/>
    </source>
</evidence>
<name>A0A9I9EC05_CUCME</name>
<reference evidence="4" key="1">
    <citation type="submission" date="2023-03" db="UniProtKB">
        <authorList>
            <consortium name="EnsemblPlants"/>
        </authorList>
    </citation>
    <scope>IDENTIFICATION</scope>
</reference>
<evidence type="ECO:0008006" key="5">
    <source>
        <dbReference type="Google" id="ProtNLM"/>
    </source>
</evidence>
<dbReference type="InterPro" id="IPR000864">
    <property type="entry name" value="Prot_inh_pot1"/>
</dbReference>
<accession>A0A9I9EC05</accession>
<dbReference type="SUPFAM" id="SSF54654">
    <property type="entry name" value="CI-2 family of serine protease inhibitors"/>
    <property type="match status" value="1"/>
</dbReference>
<protein>
    <recommendedName>
        <fullName evidence="5">Inhibitor of trypsin and hageman factor-like</fullName>
    </recommendedName>
</protein>
<comment type="similarity">
    <text evidence="1">Belongs to the protease inhibitor I13 (potato type I serine protease inhibitor) family.</text>
</comment>
<evidence type="ECO:0000256" key="1">
    <source>
        <dbReference type="ARBA" id="ARBA00008210"/>
    </source>
</evidence>
<evidence type="ECO:0000256" key="2">
    <source>
        <dbReference type="ARBA" id="ARBA00022690"/>
    </source>
</evidence>